<name>A0A6D2KN42_9BRAS</name>
<protein>
    <submittedName>
        <fullName evidence="1">Uncharacterized protein</fullName>
    </submittedName>
</protein>
<evidence type="ECO:0000313" key="2">
    <source>
        <dbReference type="Proteomes" id="UP000467841"/>
    </source>
</evidence>
<comment type="caution">
    <text evidence="1">The sequence shown here is derived from an EMBL/GenBank/DDBJ whole genome shotgun (WGS) entry which is preliminary data.</text>
</comment>
<accession>A0A6D2KN42</accession>
<evidence type="ECO:0000313" key="1">
    <source>
        <dbReference type="EMBL" id="CAA7049621.1"/>
    </source>
</evidence>
<sequence length="80" mass="8506">MKSGFKTGFGSTAALGRSVGTIGRTVGSWASWNCRGRMDSRSAGVVGRIEIWPMVSRPDAGRSFPARTDASAVDWLLSTL</sequence>
<dbReference type="AlphaFoldDB" id="A0A6D2KN42"/>
<proteinExistence type="predicted"/>
<reference evidence="1" key="1">
    <citation type="submission" date="2020-01" db="EMBL/GenBank/DDBJ databases">
        <authorList>
            <person name="Mishra B."/>
        </authorList>
    </citation>
    <scope>NUCLEOTIDE SEQUENCE [LARGE SCALE GENOMIC DNA]</scope>
</reference>
<dbReference type="Proteomes" id="UP000467841">
    <property type="component" value="Unassembled WGS sequence"/>
</dbReference>
<keyword evidence="2" id="KW-1185">Reference proteome</keyword>
<gene>
    <name evidence="1" type="ORF">MERR_LOCUS36856</name>
</gene>
<organism evidence="1 2">
    <name type="scientific">Microthlaspi erraticum</name>
    <dbReference type="NCBI Taxonomy" id="1685480"/>
    <lineage>
        <taxon>Eukaryota</taxon>
        <taxon>Viridiplantae</taxon>
        <taxon>Streptophyta</taxon>
        <taxon>Embryophyta</taxon>
        <taxon>Tracheophyta</taxon>
        <taxon>Spermatophyta</taxon>
        <taxon>Magnoliopsida</taxon>
        <taxon>eudicotyledons</taxon>
        <taxon>Gunneridae</taxon>
        <taxon>Pentapetalae</taxon>
        <taxon>rosids</taxon>
        <taxon>malvids</taxon>
        <taxon>Brassicales</taxon>
        <taxon>Brassicaceae</taxon>
        <taxon>Coluteocarpeae</taxon>
        <taxon>Microthlaspi</taxon>
    </lineage>
</organism>
<dbReference type="EMBL" id="CACVBM020001419">
    <property type="protein sequence ID" value="CAA7049621.1"/>
    <property type="molecule type" value="Genomic_DNA"/>
</dbReference>